<name>A0ABQ3WYY3_9ACTN</name>
<feature type="chain" id="PRO_5046070511" evidence="2">
    <location>
        <begin position="29"/>
        <end position="284"/>
    </location>
</feature>
<reference evidence="4" key="1">
    <citation type="submission" date="2021-01" db="EMBL/GenBank/DDBJ databases">
        <title>Whole genome shotgun sequence of Actinoplanes capillaceus NBRC 16408.</title>
        <authorList>
            <person name="Komaki H."/>
            <person name="Tamura T."/>
        </authorList>
    </citation>
    <scope>NUCLEOTIDE SEQUENCE [LARGE SCALE GENOMIC DNA]</scope>
    <source>
        <strain evidence="4">NBRC 16408</strain>
    </source>
</reference>
<gene>
    <name evidence="4" type="ORF">Aca07nite_87740</name>
</gene>
<accession>A0ABQ3WYY3</accession>
<dbReference type="InterPro" id="IPR000601">
    <property type="entry name" value="PKD_dom"/>
</dbReference>
<evidence type="ECO:0000256" key="1">
    <source>
        <dbReference type="SAM" id="MobiDB-lite"/>
    </source>
</evidence>
<feature type="signal peptide" evidence="2">
    <location>
        <begin position="1"/>
        <end position="28"/>
    </location>
</feature>
<sequence>MRLSWILRLIVASIAVSAVLSWPGVAQAGDGLKPVNCSKTPSAPRCKVSVGAPQGPGGTQPGQNNGSDSSDVEWDGCVYEPAPGNLAPPAGKKASDGGWYVEVCLIGDGKGGSQMSSPLWIDGPAPAAVDPAVVARQAVTQLNLPAPEIRVNPDSNTARLVRVAVWFWVDASTWGPRSATASVPGLSVTATATPKQVSWKPGDGKAPVVCTGAGTPWRAGMNPAATSSCSHPYQKSGRYTLTATITWSVSWVGGGQTGTVPALTSTNSIALPVRKNEALNTNGG</sequence>
<comment type="caution">
    <text evidence="4">The sequence shown here is derived from an EMBL/GenBank/DDBJ whole genome shotgun (WGS) entry which is preliminary data.</text>
</comment>
<feature type="region of interest" description="Disordered" evidence="1">
    <location>
        <begin position="43"/>
        <end position="73"/>
    </location>
</feature>
<protein>
    <submittedName>
        <fullName evidence="4">ATP/GTP-binding protein</fullName>
    </submittedName>
</protein>
<dbReference type="EMBL" id="BOMF01000186">
    <property type="protein sequence ID" value="GID51499.1"/>
    <property type="molecule type" value="Genomic_DNA"/>
</dbReference>
<feature type="domain" description="PKD" evidence="3">
    <location>
        <begin position="186"/>
        <end position="246"/>
    </location>
</feature>
<evidence type="ECO:0000259" key="3">
    <source>
        <dbReference type="PROSITE" id="PS50093"/>
    </source>
</evidence>
<evidence type="ECO:0000256" key="2">
    <source>
        <dbReference type="SAM" id="SignalP"/>
    </source>
</evidence>
<evidence type="ECO:0000313" key="4">
    <source>
        <dbReference type="EMBL" id="GID51499.1"/>
    </source>
</evidence>
<organism evidence="4">
    <name type="scientific">Actinoplanes campanulatus</name>
    <dbReference type="NCBI Taxonomy" id="113559"/>
    <lineage>
        <taxon>Bacteria</taxon>
        <taxon>Bacillati</taxon>
        <taxon>Actinomycetota</taxon>
        <taxon>Actinomycetes</taxon>
        <taxon>Micromonosporales</taxon>
        <taxon>Micromonosporaceae</taxon>
        <taxon>Actinoplanes</taxon>
    </lineage>
</organism>
<proteinExistence type="predicted"/>
<dbReference type="PROSITE" id="PS50093">
    <property type="entry name" value="PKD"/>
    <property type="match status" value="1"/>
</dbReference>
<keyword evidence="2" id="KW-0732">Signal</keyword>